<organism evidence="1">
    <name type="scientific">uncultured Caudovirales phage</name>
    <dbReference type="NCBI Taxonomy" id="2100421"/>
    <lineage>
        <taxon>Viruses</taxon>
        <taxon>Duplodnaviria</taxon>
        <taxon>Heunggongvirae</taxon>
        <taxon>Uroviricota</taxon>
        <taxon>Caudoviricetes</taxon>
        <taxon>Peduoviridae</taxon>
        <taxon>Maltschvirus</taxon>
        <taxon>Maltschvirus maltsch</taxon>
    </lineage>
</organism>
<protein>
    <submittedName>
        <fullName evidence="1">Uncharacterized protein</fullName>
    </submittedName>
</protein>
<name>A0A6J5NWX1_9CAUD</name>
<proteinExistence type="predicted"/>
<sequence length="94" mass="10149">MPRIQAAVMMIMSAGVSCIVGAGLEVAKGDCGQHREQDEQDGETTEQTSAGAALAFVGFEARENRDDGAERWQRWSGHNMRGEGVEFGLHKVKG</sequence>
<accession>A0A6J5NWX1</accession>
<dbReference type="EMBL" id="LR796750">
    <property type="protein sequence ID" value="CAB4163252.1"/>
    <property type="molecule type" value="Genomic_DNA"/>
</dbReference>
<gene>
    <name evidence="1" type="ORF">UFOVP806_5</name>
</gene>
<reference evidence="1" key="1">
    <citation type="submission" date="2020-04" db="EMBL/GenBank/DDBJ databases">
        <authorList>
            <person name="Chiriac C."/>
            <person name="Salcher M."/>
            <person name="Ghai R."/>
            <person name="Kavagutti S V."/>
        </authorList>
    </citation>
    <scope>NUCLEOTIDE SEQUENCE</scope>
</reference>
<dbReference type="PROSITE" id="PS51257">
    <property type="entry name" value="PROKAR_LIPOPROTEIN"/>
    <property type="match status" value="1"/>
</dbReference>
<evidence type="ECO:0000313" key="1">
    <source>
        <dbReference type="EMBL" id="CAB4163252.1"/>
    </source>
</evidence>